<dbReference type="OrthoDB" id="75724at2759"/>
<dbReference type="InterPro" id="IPR001251">
    <property type="entry name" value="CRAL-TRIO_dom"/>
</dbReference>
<name>A0A6A6A622_9PLEO</name>
<organism evidence="3 4">
    <name type="scientific">Dothidotthia symphoricarpi CBS 119687</name>
    <dbReference type="NCBI Taxonomy" id="1392245"/>
    <lineage>
        <taxon>Eukaryota</taxon>
        <taxon>Fungi</taxon>
        <taxon>Dikarya</taxon>
        <taxon>Ascomycota</taxon>
        <taxon>Pezizomycotina</taxon>
        <taxon>Dothideomycetes</taxon>
        <taxon>Pleosporomycetidae</taxon>
        <taxon>Pleosporales</taxon>
        <taxon>Dothidotthiaceae</taxon>
        <taxon>Dothidotthia</taxon>
    </lineage>
</organism>
<dbReference type="Proteomes" id="UP000799771">
    <property type="component" value="Unassembled WGS sequence"/>
</dbReference>
<evidence type="ECO:0000313" key="3">
    <source>
        <dbReference type="EMBL" id="KAF2126367.1"/>
    </source>
</evidence>
<reference evidence="3" key="1">
    <citation type="journal article" date="2020" name="Stud. Mycol.">
        <title>101 Dothideomycetes genomes: a test case for predicting lifestyles and emergence of pathogens.</title>
        <authorList>
            <person name="Haridas S."/>
            <person name="Albert R."/>
            <person name="Binder M."/>
            <person name="Bloem J."/>
            <person name="Labutti K."/>
            <person name="Salamov A."/>
            <person name="Andreopoulos B."/>
            <person name="Baker S."/>
            <person name="Barry K."/>
            <person name="Bills G."/>
            <person name="Bluhm B."/>
            <person name="Cannon C."/>
            <person name="Castanera R."/>
            <person name="Culley D."/>
            <person name="Daum C."/>
            <person name="Ezra D."/>
            <person name="Gonzalez J."/>
            <person name="Henrissat B."/>
            <person name="Kuo A."/>
            <person name="Liang C."/>
            <person name="Lipzen A."/>
            <person name="Lutzoni F."/>
            <person name="Magnuson J."/>
            <person name="Mondo S."/>
            <person name="Nolan M."/>
            <person name="Ohm R."/>
            <person name="Pangilinan J."/>
            <person name="Park H.-J."/>
            <person name="Ramirez L."/>
            <person name="Alfaro M."/>
            <person name="Sun H."/>
            <person name="Tritt A."/>
            <person name="Yoshinaga Y."/>
            <person name="Zwiers L.-H."/>
            <person name="Turgeon B."/>
            <person name="Goodwin S."/>
            <person name="Spatafora J."/>
            <person name="Crous P."/>
            <person name="Grigoriev I."/>
        </authorList>
    </citation>
    <scope>NUCLEOTIDE SEQUENCE</scope>
    <source>
        <strain evidence="3">CBS 119687</strain>
    </source>
</reference>
<dbReference type="PROSITE" id="PS50191">
    <property type="entry name" value="CRAL_TRIO"/>
    <property type="match status" value="1"/>
</dbReference>
<accession>A0A6A6A622</accession>
<dbReference type="PANTHER" id="PTHR45824">
    <property type="entry name" value="GH16843P"/>
    <property type="match status" value="1"/>
</dbReference>
<protein>
    <submittedName>
        <fullName evidence="3">CRAL/TRIO domain-containing protein</fullName>
    </submittedName>
</protein>
<dbReference type="Gene3D" id="3.40.525.10">
    <property type="entry name" value="CRAL-TRIO lipid binding domain"/>
    <property type="match status" value="1"/>
</dbReference>
<feature type="region of interest" description="Disordered" evidence="1">
    <location>
        <begin position="1"/>
        <end position="22"/>
    </location>
</feature>
<gene>
    <name evidence="3" type="ORF">P153DRAFT_297856</name>
</gene>
<sequence>MSAIGPFPEPVPGSKPAASPALTADQQAKYEQLLTEVRTWDSESTPLNDDERIWLTRECLLRYLRATKWNSTQASTRLRSTLTWRREFGTDGFTSDYVSPENATGKQVILGFDKEGRTCLYLLPQNQNTKPGPKQVEHLVYSLERAIDIHPPGQETIALLIDFRNTGASGTPGLGIAKQCLDVLQSHYPERLGRALLTHLPWYVTTFLKLIYPFVDPVTKSKIKTNEPLINHVPTSQLMKVSGGEVDFKYDHSIYWPALDKLATERRQQRKERWQKAGKLIGESEIYLWGGDAASVGGGVTADTATNGTQQRSSMEKVPVAEA</sequence>
<dbReference type="AlphaFoldDB" id="A0A6A6A622"/>
<dbReference type="SUPFAM" id="SSF52087">
    <property type="entry name" value="CRAL/TRIO domain"/>
    <property type="match status" value="1"/>
</dbReference>
<dbReference type="SMART" id="SM01100">
    <property type="entry name" value="CRAL_TRIO_N"/>
    <property type="match status" value="1"/>
</dbReference>
<keyword evidence="4" id="KW-1185">Reference proteome</keyword>
<dbReference type="InterPro" id="IPR011074">
    <property type="entry name" value="CRAL/TRIO_N_dom"/>
</dbReference>
<dbReference type="EMBL" id="ML977513">
    <property type="protein sequence ID" value="KAF2126367.1"/>
    <property type="molecule type" value="Genomic_DNA"/>
</dbReference>
<dbReference type="SMART" id="SM00516">
    <property type="entry name" value="SEC14"/>
    <property type="match status" value="1"/>
</dbReference>
<proteinExistence type="predicted"/>
<evidence type="ECO:0000256" key="1">
    <source>
        <dbReference type="SAM" id="MobiDB-lite"/>
    </source>
</evidence>
<dbReference type="Pfam" id="PF00650">
    <property type="entry name" value="CRAL_TRIO"/>
    <property type="match status" value="1"/>
</dbReference>
<dbReference type="CDD" id="cd00170">
    <property type="entry name" value="SEC14"/>
    <property type="match status" value="1"/>
</dbReference>
<evidence type="ECO:0000259" key="2">
    <source>
        <dbReference type="PROSITE" id="PS50191"/>
    </source>
</evidence>
<feature type="domain" description="CRAL-TRIO" evidence="2">
    <location>
        <begin position="97"/>
        <end position="250"/>
    </location>
</feature>
<dbReference type="InterPro" id="IPR036865">
    <property type="entry name" value="CRAL-TRIO_dom_sf"/>
</dbReference>
<feature type="region of interest" description="Disordered" evidence="1">
    <location>
        <begin position="299"/>
        <end position="323"/>
    </location>
</feature>
<dbReference type="RefSeq" id="XP_033520759.1">
    <property type="nucleotide sequence ID" value="XM_033664181.1"/>
</dbReference>
<dbReference type="SUPFAM" id="SSF46938">
    <property type="entry name" value="CRAL/TRIO N-terminal domain"/>
    <property type="match status" value="1"/>
</dbReference>
<evidence type="ECO:0000313" key="4">
    <source>
        <dbReference type="Proteomes" id="UP000799771"/>
    </source>
</evidence>
<dbReference type="GeneID" id="54404613"/>
<dbReference type="InterPro" id="IPR036273">
    <property type="entry name" value="CRAL/TRIO_N_dom_sf"/>
</dbReference>
<dbReference type="GO" id="GO:0008526">
    <property type="term" value="F:phosphatidylinositol transfer activity"/>
    <property type="evidence" value="ECO:0007669"/>
    <property type="project" value="TreeGrafter"/>
</dbReference>
<dbReference type="Pfam" id="PF03765">
    <property type="entry name" value="CRAL_TRIO_N"/>
    <property type="match status" value="1"/>
</dbReference>
<dbReference type="PANTHER" id="PTHR45824:SF29">
    <property type="entry name" value="GH16843P"/>
    <property type="match status" value="1"/>
</dbReference>
<dbReference type="InterPro" id="IPR052578">
    <property type="entry name" value="PI_Transfer_CRAL-TRIO"/>
</dbReference>
<feature type="compositionally biased region" description="Polar residues" evidence="1">
    <location>
        <begin position="303"/>
        <end position="313"/>
    </location>
</feature>